<feature type="compositionally biased region" description="Polar residues" evidence="1">
    <location>
        <begin position="38"/>
        <end position="47"/>
    </location>
</feature>
<name>A0A5P8W324_9NOSO</name>
<reference evidence="2 3" key="1">
    <citation type="submission" date="2019-10" db="EMBL/GenBank/DDBJ databases">
        <title>Genomic and transcriptomic insights into the perfect genentic adaptation of a filamentous nitrogen-fixing cyanobacterium to rice fields.</title>
        <authorList>
            <person name="Chen Z."/>
        </authorList>
    </citation>
    <scope>NUCLEOTIDE SEQUENCE [LARGE SCALE GENOMIC DNA]</scope>
    <source>
        <strain evidence="2">CCNUC1</strain>
    </source>
</reference>
<dbReference type="KEGG" id="nsh:GXM_04462"/>
<feature type="region of interest" description="Disordered" evidence="1">
    <location>
        <begin position="17"/>
        <end position="47"/>
    </location>
</feature>
<dbReference type="AlphaFoldDB" id="A0A5P8W324"/>
<evidence type="ECO:0000256" key="1">
    <source>
        <dbReference type="SAM" id="MobiDB-lite"/>
    </source>
</evidence>
<proteinExistence type="predicted"/>
<gene>
    <name evidence="2" type="ORF">GXM_04462</name>
</gene>
<accession>A0A5P8W324</accession>
<organism evidence="2 3">
    <name type="scientific">Nostoc sphaeroides CCNUC1</name>
    <dbReference type="NCBI Taxonomy" id="2653204"/>
    <lineage>
        <taxon>Bacteria</taxon>
        <taxon>Bacillati</taxon>
        <taxon>Cyanobacteriota</taxon>
        <taxon>Cyanophyceae</taxon>
        <taxon>Nostocales</taxon>
        <taxon>Nostocaceae</taxon>
        <taxon>Nostoc</taxon>
    </lineage>
</organism>
<sequence>MFWEGNHSLNSTDVIANGCSGISPDPLDSELTRGDRQVSPQINKQPF</sequence>
<evidence type="ECO:0000313" key="2">
    <source>
        <dbReference type="EMBL" id="QFS46981.1"/>
    </source>
</evidence>
<dbReference type="Proteomes" id="UP000326678">
    <property type="component" value="Chromosome Gxm1"/>
</dbReference>
<keyword evidence="3" id="KW-1185">Reference proteome</keyword>
<protein>
    <submittedName>
        <fullName evidence="2">Uncharacterized protein</fullName>
    </submittedName>
</protein>
<evidence type="ECO:0000313" key="3">
    <source>
        <dbReference type="Proteomes" id="UP000326678"/>
    </source>
</evidence>
<dbReference type="EMBL" id="CP045226">
    <property type="protein sequence ID" value="QFS46981.1"/>
    <property type="molecule type" value="Genomic_DNA"/>
</dbReference>